<proteinExistence type="predicted"/>
<dbReference type="EMBL" id="FPBA01000046">
    <property type="protein sequence ID" value="SFU09429.1"/>
    <property type="molecule type" value="Genomic_DNA"/>
</dbReference>
<keyword evidence="2" id="KW-1185">Reference proteome</keyword>
<name>A0A1I7DCL7_9ACTN</name>
<sequence>MYRYGACERARTWSTLADDERVWEPLLSPAVVADARRVLGA</sequence>
<dbReference type="RefSeq" id="WP_281246804.1">
    <property type="nucleotide sequence ID" value="NZ_FPBA01000046.1"/>
</dbReference>
<dbReference type="STRING" id="1296565.SAMN05660657_05621"/>
<gene>
    <name evidence="1" type="ORF">SAMN05660657_05621</name>
</gene>
<reference evidence="2" key="1">
    <citation type="submission" date="2016-10" db="EMBL/GenBank/DDBJ databases">
        <authorList>
            <person name="Varghese N."/>
            <person name="Submissions S."/>
        </authorList>
    </citation>
    <scope>NUCLEOTIDE SEQUENCE [LARGE SCALE GENOMIC DNA]</scope>
    <source>
        <strain evidence="2">DSM 46136</strain>
    </source>
</reference>
<evidence type="ECO:0000313" key="1">
    <source>
        <dbReference type="EMBL" id="SFU09429.1"/>
    </source>
</evidence>
<protein>
    <submittedName>
        <fullName evidence="1">Uncharacterized protein</fullName>
    </submittedName>
</protein>
<accession>A0A1I7DCL7</accession>
<evidence type="ECO:0000313" key="2">
    <source>
        <dbReference type="Proteomes" id="UP000199546"/>
    </source>
</evidence>
<dbReference type="Proteomes" id="UP000199546">
    <property type="component" value="Unassembled WGS sequence"/>
</dbReference>
<organism evidence="1 2">
    <name type="scientific">Geodermatophilus amargosae</name>
    <dbReference type="NCBI Taxonomy" id="1296565"/>
    <lineage>
        <taxon>Bacteria</taxon>
        <taxon>Bacillati</taxon>
        <taxon>Actinomycetota</taxon>
        <taxon>Actinomycetes</taxon>
        <taxon>Geodermatophilales</taxon>
        <taxon>Geodermatophilaceae</taxon>
        <taxon>Geodermatophilus</taxon>
    </lineage>
</organism>
<dbReference type="AlphaFoldDB" id="A0A1I7DCL7"/>